<dbReference type="PROSITE" id="PS51186">
    <property type="entry name" value="GNAT"/>
    <property type="match status" value="1"/>
</dbReference>
<dbReference type="EC" id="2.3.-.-" evidence="5"/>
<evidence type="ECO:0000313" key="5">
    <source>
        <dbReference type="EMBL" id="MFC7334309.1"/>
    </source>
</evidence>
<comment type="caution">
    <text evidence="5">The sequence shown here is derived from an EMBL/GenBank/DDBJ whole genome shotgun (WGS) entry which is preliminary data.</text>
</comment>
<gene>
    <name evidence="5" type="ORF">ACFQPS_14165</name>
</gene>
<feature type="domain" description="N-acetyltransferase" evidence="4">
    <location>
        <begin position="30"/>
        <end position="200"/>
    </location>
</feature>
<dbReference type="Pfam" id="PF13302">
    <property type="entry name" value="Acetyltransf_3"/>
    <property type="match status" value="1"/>
</dbReference>
<proteinExistence type="inferred from homology"/>
<dbReference type="Gene3D" id="3.40.630.30">
    <property type="match status" value="1"/>
</dbReference>
<dbReference type="EMBL" id="JBHTCM010000015">
    <property type="protein sequence ID" value="MFC7334309.1"/>
    <property type="molecule type" value="Genomic_DNA"/>
</dbReference>
<name>A0ABW2KZ34_9PROT</name>
<dbReference type="InterPro" id="IPR016181">
    <property type="entry name" value="Acyl_CoA_acyltransferase"/>
</dbReference>
<dbReference type="Proteomes" id="UP001596456">
    <property type="component" value="Unassembled WGS sequence"/>
</dbReference>
<comment type="similarity">
    <text evidence="3">Belongs to the acetyltransferase family. RimJ subfamily.</text>
</comment>
<dbReference type="InterPro" id="IPR051531">
    <property type="entry name" value="N-acetyltransferase"/>
</dbReference>
<evidence type="ECO:0000313" key="6">
    <source>
        <dbReference type="Proteomes" id="UP001596456"/>
    </source>
</evidence>
<reference evidence="6" key="1">
    <citation type="journal article" date="2019" name="Int. J. Syst. Evol. Microbiol.">
        <title>The Global Catalogue of Microorganisms (GCM) 10K type strain sequencing project: providing services to taxonomists for standard genome sequencing and annotation.</title>
        <authorList>
            <consortium name="The Broad Institute Genomics Platform"/>
            <consortium name="The Broad Institute Genome Sequencing Center for Infectious Disease"/>
            <person name="Wu L."/>
            <person name="Ma J."/>
        </authorList>
    </citation>
    <scope>NUCLEOTIDE SEQUENCE [LARGE SCALE GENOMIC DNA]</scope>
    <source>
        <strain evidence="6">CGMCC 1.16275</strain>
    </source>
</reference>
<accession>A0ABW2KZ34</accession>
<dbReference type="InterPro" id="IPR000182">
    <property type="entry name" value="GNAT_dom"/>
</dbReference>
<dbReference type="PANTHER" id="PTHR43792">
    <property type="entry name" value="GNAT FAMILY, PUTATIVE (AFU_ORTHOLOGUE AFUA_3G00765)-RELATED-RELATED"/>
    <property type="match status" value="1"/>
</dbReference>
<keyword evidence="1 5" id="KW-0808">Transferase</keyword>
<evidence type="ECO:0000256" key="1">
    <source>
        <dbReference type="ARBA" id="ARBA00022679"/>
    </source>
</evidence>
<dbReference type="RefSeq" id="WP_377359872.1">
    <property type="nucleotide sequence ID" value="NZ_JBHTCM010000015.1"/>
</dbReference>
<dbReference type="SUPFAM" id="SSF55729">
    <property type="entry name" value="Acyl-CoA N-acyltransferases (Nat)"/>
    <property type="match status" value="1"/>
</dbReference>
<evidence type="ECO:0000256" key="3">
    <source>
        <dbReference type="ARBA" id="ARBA00038502"/>
    </source>
</evidence>
<dbReference type="PANTHER" id="PTHR43792:SF8">
    <property type="entry name" value="[RIBOSOMAL PROTEIN US5]-ALANINE N-ACETYLTRANSFERASE"/>
    <property type="match status" value="1"/>
</dbReference>
<sequence length="204" mass="23216">MTSRLPPVPLRLFQAGFLSPPAIRLDGEAVFIRPPQARDWRDWAELREASREFLTPWEPTWPPDALTRPAFLRRVRRQAVEWREDEGYSFLVFERGTEALVGGIGLSNVRRGVAQMGTMGYWVGRPYARRGYTSEAARLVLGFAFGQLGLHRVEAACLPSNIPSQGVLEKVGFSREGYARGYLRIDGRWADHVLFGILRDDWRG</sequence>
<organism evidence="5 6">
    <name type="scientific">Rhodocista pekingensis</name>
    <dbReference type="NCBI Taxonomy" id="201185"/>
    <lineage>
        <taxon>Bacteria</taxon>
        <taxon>Pseudomonadati</taxon>
        <taxon>Pseudomonadota</taxon>
        <taxon>Alphaproteobacteria</taxon>
        <taxon>Rhodospirillales</taxon>
        <taxon>Azospirillaceae</taxon>
        <taxon>Rhodocista</taxon>
    </lineage>
</organism>
<evidence type="ECO:0000259" key="4">
    <source>
        <dbReference type="PROSITE" id="PS51186"/>
    </source>
</evidence>
<evidence type="ECO:0000256" key="2">
    <source>
        <dbReference type="ARBA" id="ARBA00023315"/>
    </source>
</evidence>
<keyword evidence="2 5" id="KW-0012">Acyltransferase</keyword>
<protein>
    <submittedName>
        <fullName evidence="5">GNAT family N-acetyltransferase</fullName>
        <ecNumber evidence="5">2.3.-.-</ecNumber>
    </submittedName>
</protein>
<keyword evidence="6" id="KW-1185">Reference proteome</keyword>
<dbReference type="GO" id="GO:0016746">
    <property type="term" value="F:acyltransferase activity"/>
    <property type="evidence" value="ECO:0007669"/>
    <property type="project" value="UniProtKB-KW"/>
</dbReference>